<accession>A0A5B8VH05</accession>
<dbReference type="OrthoDB" id="622552at2"/>
<dbReference type="InterPro" id="IPR018707">
    <property type="entry name" value="LpxR"/>
</dbReference>
<dbReference type="Pfam" id="PF09982">
    <property type="entry name" value="LpxR"/>
    <property type="match status" value="1"/>
</dbReference>
<keyword evidence="2" id="KW-1185">Reference proteome</keyword>
<evidence type="ECO:0000313" key="1">
    <source>
        <dbReference type="EMBL" id="QEC70443.1"/>
    </source>
</evidence>
<name>A0A5B8VH05_9BACT</name>
<dbReference type="KEGG" id="agi:FSB73_00650"/>
<sequence length="161" mass="18106">MDYQLKTEIGANADITWSPSLNLSDNQTPVFRLLPVASATFGNTFTGASLGPVFSLGKMGKNNQTIFWGSHLNGYSNESFFYFYPEMVMSLYNATIQGGLFRSDKGPYTGKLNHLRYRQTIGWMHSGPIFNIGLGLVFDSRESKTQWHSQWYGHVQLGVSF</sequence>
<organism evidence="1 2">
    <name type="scientific">Arachidicoccus ginsenosidivorans</name>
    <dbReference type="NCBI Taxonomy" id="496057"/>
    <lineage>
        <taxon>Bacteria</taxon>
        <taxon>Pseudomonadati</taxon>
        <taxon>Bacteroidota</taxon>
        <taxon>Chitinophagia</taxon>
        <taxon>Chitinophagales</taxon>
        <taxon>Chitinophagaceae</taxon>
        <taxon>Arachidicoccus</taxon>
    </lineage>
</organism>
<proteinExistence type="predicted"/>
<dbReference type="EMBL" id="CP042434">
    <property type="protein sequence ID" value="QEC70443.1"/>
    <property type="molecule type" value="Genomic_DNA"/>
</dbReference>
<dbReference type="AlphaFoldDB" id="A0A5B8VH05"/>
<dbReference type="Gene3D" id="2.40.128.140">
    <property type="entry name" value="Outer membrane protein"/>
    <property type="match status" value="1"/>
</dbReference>
<evidence type="ECO:0000313" key="2">
    <source>
        <dbReference type="Proteomes" id="UP000321291"/>
    </source>
</evidence>
<protein>
    <submittedName>
        <fullName evidence="1">Lipid A deacylase LpxR family protein</fullName>
    </submittedName>
</protein>
<reference evidence="1 2" key="1">
    <citation type="journal article" date="2017" name="Int. J. Syst. Evol. Microbiol.">
        <title>Arachidicoccus ginsenosidivorans sp. nov., with ginsenoside-converting activity isolated from ginseng cultivating soil.</title>
        <authorList>
            <person name="Siddiqi M.Z."/>
            <person name="Aslam Z."/>
            <person name="Im W.T."/>
        </authorList>
    </citation>
    <scope>NUCLEOTIDE SEQUENCE [LARGE SCALE GENOMIC DNA]</scope>
    <source>
        <strain evidence="1 2">Gsoil 809</strain>
    </source>
</reference>
<gene>
    <name evidence="1" type="ORF">FSB73_00650</name>
</gene>
<dbReference type="Proteomes" id="UP000321291">
    <property type="component" value="Chromosome"/>
</dbReference>
<dbReference type="InterPro" id="IPR037107">
    <property type="entry name" value="Put_OMP_sf"/>
</dbReference>